<dbReference type="GO" id="GO:0007165">
    <property type="term" value="P:signal transduction"/>
    <property type="evidence" value="ECO:0007669"/>
    <property type="project" value="InterPro"/>
</dbReference>
<dbReference type="Gene3D" id="3.40.50.10140">
    <property type="entry name" value="Toll/interleukin-1 receptor homology (TIR) domain"/>
    <property type="match status" value="1"/>
</dbReference>
<gene>
    <name evidence="2" type="ORF">BQ8794_280055</name>
</gene>
<dbReference type="AlphaFoldDB" id="A0A1R3V8W6"/>
<keyword evidence="3" id="KW-1185">Reference proteome</keyword>
<organism evidence="2 3">
    <name type="scientific">Mesorhizobium prunaredense</name>
    <dbReference type="NCBI Taxonomy" id="1631249"/>
    <lineage>
        <taxon>Bacteria</taxon>
        <taxon>Pseudomonadati</taxon>
        <taxon>Pseudomonadota</taxon>
        <taxon>Alphaproteobacteria</taxon>
        <taxon>Hyphomicrobiales</taxon>
        <taxon>Phyllobacteriaceae</taxon>
        <taxon>Mesorhizobium</taxon>
    </lineage>
</organism>
<dbReference type="STRING" id="1631249.BQ8794_280055"/>
<dbReference type="SUPFAM" id="SSF52200">
    <property type="entry name" value="Toll/Interleukin receptor TIR domain"/>
    <property type="match status" value="1"/>
</dbReference>
<dbReference type="EMBL" id="FTPD01000021">
    <property type="protein sequence ID" value="SIT56316.1"/>
    <property type="molecule type" value="Genomic_DNA"/>
</dbReference>
<dbReference type="InterPro" id="IPR013568">
    <property type="entry name" value="SEFIR_dom"/>
</dbReference>
<proteinExistence type="predicted"/>
<dbReference type="RefSeq" id="WP_077379404.1">
    <property type="nucleotide sequence ID" value="NZ_FTPD01000021.1"/>
</dbReference>
<evidence type="ECO:0000313" key="3">
    <source>
        <dbReference type="Proteomes" id="UP000188388"/>
    </source>
</evidence>
<dbReference type="Pfam" id="PF13676">
    <property type="entry name" value="TIR_2"/>
    <property type="match status" value="1"/>
</dbReference>
<evidence type="ECO:0000259" key="1">
    <source>
        <dbReference type="PROSITE" id="PS51534"/>
    </source>
</evidence>
<sequence>MPQLKTVFISYSWDSEDHKAWVRALAERLVGNGVHVHLDQWDVRYGESLTQFMDTCLPEGDFVLVICTPAYKAKATVRQGGVGYEAQIISARIAASIARHKFVPVLRSGTLGPDDPHAAIPPYLQGVLALDMRNDGDFEVQFENLLRHVYGVPAIARPELGRPPAFVGDPTSDARDALPRLAHLDVEHWQLQSGIVRNELYPDTFHIPEEAQRRNLKVGDVVKVMFEYAYPDEWDIEERMEGERMWVKIVAIKGPYFVATLDNTPICTADWHELEWGSEVVFLPEHVIEIADQ</sequence>
<feature type="domain" description="SEFIR" evidence="1">
    <location>
        <begin position="4"/>
        <end position="141"/>
    </location>
</feature>
<name>A0A1R3V8W6_9HYPH</name>
<reference evidence="3" key="1">
    <citation type="submission" date="2017-01" db="EMBL/GenBank/DDBJ databases">
        <authorList>
            <person name="Brunel B."/>
        </authorList>
    </citation>
    <scope>NUCLEOTIDE SEQUENCE [LARGE SCALE GENOMIC DNA]</scope>
</reference>
<dbReference type="InterPro" id="IPR000157">
    <property type="entry name" value="TIR_dom"/>
</dbReference>
<evidence type="ECO:0000313" key="2">
    <source>
        <dbReference type="EMBL" id="SIT56316.1"/>
    </source>
</evidence>
<dbReference type="Proteomes" id="UP000188388">
    <property type="component" value="Unassembled WGS sequence"/>
</dbReference>
<dbReference type="PROSITE" id="PS51534">
    <property type="entry name" value="SEFIR"/>
    <property type="match status" value="1"/>
</dbReference>
<accession>A0A1R3V8W6</accession>
<dbReference type="InterPro" id="IPR035897">
    <property type="entry name" value="Toll_tir_struct_dom_sf"/>
</dbReference>
<protein>
    <recommendedName>
        <fullName evidence="1">SEFIR domain-containing protein</fullName>
    </recommendedName>
</protein>